<dbReference type="InterPro" id="IPR013830">
    <property type="entry name" value="SGNH_hydro"/>
</dbReference>
<evidence type="ECO:0000313" key="2">
    <source>
        <dbReference type="EMBL" id="QHV93553.1"/>
    </source>
</evidence>
<dbReference type="InterPro" id="IPR051532">
    <property type="entry name" value="Ester_Hydrolysis_Enzymes"/>
</dbReference>
<dbReference type="CDD" id="cd01834">
    <property type="entry name" value="SGNH_hydrolase_like_2"/>
    <property type="match status" value="1"/>
</dbReference>
<dbReference type="PANTHER" id="PTHR30383">
    <property type="entry name" value="THIOESTERASE 1/PROTEASE 1/LYSOPHOSPHOLIPASE L1"/>
    <property type="match status" value="1"/>
</dbReference>
<dbReference type="KEGG" id="senf:GJR95_00220"/>
<accession>A0A6P1VKI5</accession>
<gene>
    <name evidence="2" type="ORF">GJR95_00220</name>
</gene>
<sequence>MPHKLPRRTFLQVSALSGLAPGLTRNHHDRNAEETGLVFLFQGDSITDGNRGRNTDPNHILGHGYAFSIASRIGADFPENGFTFYNRGISGNKVSDLEKRWQADTLDLKPNVLSILIGINDTAAVVNKPAEAMSSEQFETVYRQLLTDSKSQNPATLFVLGIPFVYPVGKRKENWELWRDDTTKRQEVVRKLATEFEAVLVDYPAVFDKAMKNTPAEYWIWDGIHPTVFAHELMAREWIKQASSRLRFLKKYR</sequence>
<keyword evidence="3" id="KW-1185">Reference proteome</keyword>
<protein>
    <submittedName>
        <fullName evidence="2">Lysophospholipase</fullName>
    </submittedName>
</protein>
<dbReference type="EMBL" id="CP045997">
    <property type="protein sequence ID" value="QHV93553.1"/>
    <property type="molecule type" value="Genomic_DNA"/>
</dbReference>
<dbReference type="Gene3D" id="3.40.50.1110">
    <property type="entry name" value="SGNH hydrolase"/>
    <property type="match status" value="1"/>
</dbReference>
<dbReference type="InterPro" id="IPR036514">
    <property type="entry name" value="SGNH_hydro_sf"/>
</dbReference>
<name>A0A6P1VKI5_9BACT</name>
<reference evidence="2 3" key="1">
    <citation type="submission" date="2019-11" db="EMBL/GenBank/DDBJ databases">
        <title>Spirosoma endbachense sp. nov., isolated from a natural salt meadow.</title>
        <authorList>
            <person name="Rojas J."/>
            <person name="Ambika Manirajan B."/>
            <person name="Ratering S."/>
            <person name="Suarez C."/>
            <person name="Geissler-Plaum R."/>
            <person name="Schnell S."/>
        </authorList>
    </citation>
    <scope>NUCLEOTIDE SEQUENCE [LARGE SCALE GENOMIC DNA]</scope>
    <source>
        <strain evidence="2 3">I-24</strain>
    </source>
</reference>
<evidence type="ECO:0000313" key="3">
    <source>
        <dbReference type="Proteomes" id="UP000464577"/>
    </source>
</evidence>
<evidence type="ECO:0000259" key="1">
    <source>
        <dbReference type="Pfam" id="PF13472"/>
    </source>
</evidence>
<dbReference type="RefSeq" id="WP_162383974.1">
    <property type="nucleotide sequence ID" value="NZ_CP045997.1"/>
</dbReference>
<feature type="domain" description="SGNH hydrolase-type esterase" evidence="1">
    <location>
        <begin position="43"/>
        <end position="232"/>
    </location>
</feature>
<dbReference type="GO" id="GO:0004622">
    <property type="term" value="F:phosphatidylcholine lysophospholipase activity"/>
    <property type="evidence" value="ECO:0007669"/>
    <property type="project" value="TreeGrafter"/>
</dbReference>
<dbReference type="PANTHER" id="PTHR30383:SF5">
    <property type="entry name" value="SGNH HYDROLASE-TYPE ESTERASE DOMAIN-CONTAINING PROTEIN"/>
    <property type="match status" value="1"/>
</dbReference>
<dbReference type="Pfam" id="PF13472">
    <property type="entry name" value="Lipase_GDSL_2"/>
    <property type="match status" value="1"/>
</dbReference>
<dbReference type="SUPFAM" id="SSF52266">
    <property type="entry name" value="SGNH hydrolase"/>
    <property type="match status" value="1"/>
</dbReference>
<proteinExistence type="predicted"/>
<organism evidence="2 3">
    <name type="scientific">Spirosoma endbachense</name>
    <dbReference type="NCBI Taxonomy" id="2666025"/>
    <lineage>
        <taxon>Bacteria</taxon>
        <taxon>Pseudomonadati</taxon>
        <taxon>Bacteroidota</taxon>
        <taxon>Cytophagia</taxon>
        <taxon>Cytophagales</taxon>
        <taxon>Cytophagaceae</taxon>
        <taxon>Spirosoma</taxon>
    </lineage>
</organism>
<dbReference type="AlphaFoldDB" id="A0A6P1VKI5"/>
<dbReference type="Proteomes" id="UP000464577">
    <property type="component" value="Chromosome"/>
</dbReference>